<keyword evidence="3" id="KW-1185">Reference proteome</keyword>
<comment type="caution">
    <text evidence="2">The sequence shown here is derived from an EMBL/GenBank/DDBJ whole genome shotgun (WGS) entry which is preliminary data.</text>
</comment>
<dbReference type="EMBL" id="JAIWYP010000035">
    <property type="protein sequence ID" value="KAH3691461.1"/>
    <property type="molecule type" value="Genomic_DNA"/>
</dbReference>
<evidence type="ECO:0000256" key="1">
    <source>
        <dbReference type="SAM" id="MobiDB-lite"/>
    </source>
</evidence>
<proteinExistence type="predicted"/>
<protein>
    <submittedName>
        <fullName evidence="2">Uncharacterized protein</fullName>
    </submittedName>
</protein>
<sequence>MDGKVIKDVFLDLNVILLRNRTQVSSLVYSNRKPHAQYAPTSDVRYSSFYSSAYRVKHWKRTKAQGSSSPNSAYCKSDSLKIILISFALSTEGSPHTQPRINIDNNSSSFPETSH</sequence>
<dbReference type="Proteomes" id="UP000828390">
    <property type="component" value="Unassembled WGS sequence"/>
</dbReference>
<gene>
    <name evidence="2" type="ORF">DPMN_192991</name>
</gene>
<accession>A0A9D3Y3W9</accession>
<name>A0A9D3Y3W9_DREPO</name>
<evidence type="ECO:0000313" key="2">
    <source>
        <dbReference type="EMBL" id="KAH3691461.1"/>
    </source>
</evidence>
<evidence type="ECO:0000313" key="3">
    <source>
        <dbReference type="Proteomes" id="UP000828390"/>
    </source>
</evidence>
<feature type="region of interest" description="Disordered" evidence="1">
    <location>
        <begin position="92"/>
        <end position="115"/>
    </location>
</feature>
<reference evidence="2" key="1">
    <citation type="journal article" date="2019" name="bioRxiv">
        <title>The Genome of the Zebra Mussel, Dreissena polymorpha: A Resource for Invasive Species Research.</title>
        <authorList>
            <person name="McCartney M.A."/>
            <person name="Auch B."/>
            <person name="Kono T."/>
            <person name="Mallez S."/>
            <person name="Zhang Y."/>
            <person name="Obille A."/>
            <person name="Becker A."/>
            <person name="Abrahante J.E."/>
            <person name="Garbe J."/>
            <person name="Badalamenti J.P."/>
            <person name="Herman A."/>
            <person name="Mangelson H."/>
            <person name="Liachko I."/>
            <person name="Sullivan S."/>
            <person name="Sone E.D."/>
            <person name="Koren S."/>
            <person name="Silverstein K.A.T."/>
            <person name="Beckman K.B."/>
            <person name="Gohl D.M."/>
        </authorList>
    </citation>
    <scope>NUCLEOTIDE SEQUENCE</scope>
    <source>
        <strain evidence="2">Duluth1</strain>
        <tissue evidence="2">Whole animal</tissue>
    </source>
</reference>
<reference evidence="2" key="2">
    <citation type="submission" date="2020-11" db="EMBL/GenBank/DDBJ databases">
        <authorList>
            <person name="McCartney M.A."/>
            <person name="Auch B."/>
            <person name="Kono T."/>
            <person name="Mallez S."/>
            <person name="Becker A."/>
            <person name="Gohl D.M."/>
            <person name="Silverstein K.A.T."/>
            <person name="Koren S."/>
            <person name="Bechman K.B."/>
            <person name="Herman A."/>
            <person name="Abrahante J.E."/>
            <person name="Garbe J."/>
        </authorList>
    </citation>
    <scope>NUCLEOTIDE SEQUENCE</scope>
    <source>
        <strain evidence="2">Duluth1</strain>
        <tissue evidence="2">Whole animal</tissue>
    </source>
</reference>
<dbReference type="AlphaFoldDB" id="A0A9D3Y3W9"/>
<organism evidence="2 3">
    <name type="scientific">Dreissena polymorpha</name>
    <name type="common">Zebra mussel</name>
    <name type="synonym">Mytilus polymorpha</name>
    <dbReference type="NCBI Taxonomy" id="45954"/>
    <lineage>
        <taxon>Eukaryota</taxon>
        <taxon>Metazoa</taxon>
        <taxon>Spiralia</taxon>
        <taxon>Lophotrochozoa</taxon>
        <taxon>Mollusca</taxon>
        <taxon>Bivalvia</taxon>
        <taxon>Autobranchia</taxon>
        <taxon>Heteroconchia</taxon>
        <taxon>Euheterodonta</taxon>
        <taxon>Imparidentia</taxon>
        <taxon>Neoheterodontei</taxon>
        <taxon>Myida</taxon>
        <taxon>Dreissenoidea</taxon>
        <taxon>Dreissenidae</taxon>
        <taxon>Dreissena</taxon>
    </lineage>
</organism>